<dbReference type="EMBL" id="BOLY01000009">
    <property type="protein sequence ID" value="GIZ49425.1"/>
    <property type="molecule type" value="Genomic_DNA"/>
</dbReference>
<dbReference type="OrthoDB" id="3647054at2759"/>
<protein>
    <submittedName>
        <fullName evidence="2">Uncharacterized protein</fullName>
    </submittedName>
</protein>
<name>A0A9P3FM39_9PEZI</name>
<accession>A0A9P3FM39</accession>
<feature type="chain" id="PRO_5040452713" evidence="1">
    <location>
        <begin position="20"/>
        <end position="190"/>
    </location>
</feature>
<reference evidence="2 3" key="1">
    <citation type="submission" date="2021-01" db="EMBL/GenBank/DDBJ databases">
        <title>Cercospora kikuchii MAFF 305040 whole genome shotgun sequence.</title>
        <authorList>
            <person name="Kashiwa T."/>
            <person name="Suzuki T."/>
        </authorList>
    </citation>
    <scope>NUCLEOTIDE SEQUENCE [LARGE SCALE GENOMIC DNA]</scope>
    <source>
        <strain evidence="2 3">MAFF 305040</strain>
    </source>
</reference>
<dbReference type="GeneID" id="68298030"/>
<organism evidence="2 3">
    <name type="scientific">Cercospora kikuchii</name>
    <dbReference type="NCBI Taxonomy" id="84275"/>
    <lineage>
        <taxon>Eukaryota</taxon>
        <taxon>Fungi</taxon>
        <taxon>Dikarya</taxon>
        <taxon>Ascomycota</taxon>
        <taxon>Pezizomycotina</taxon>
        <taxon>Dothideomycetes</taxon>
        <taxon>Dothideomycetidae</taxon>
        <taxon>Mycosphaerellales</taxon>
        <taxon>Mycosphaerellaceae</taxon>
        <taxon>Cercospora</taxon>
    </lineage>
</organism>
<evidence type="ECO:0000313" key="3">
    <source>
        <dbReference type="Proteomes" id="UP000825890"/>
    </source>
</evidence>
<sequence length="190" mass="21196">MKLIDVLVTVLLVATTAAAAALPSLSASLANSSALVDTTFSGSAAPNFTIQKAKDPWGFMQGWGFMCVHASAYTISTTYDDYWHSMDIFCHYLADNQIKFEYDEVFDAADSLCDDERCFFVQAKNICHDPKHRIVTLEECIVAFQFPFYQKSRPRNDGPCILAGKRVAGASVKEPTRCWIFSSEVRAPLW</sequence>
<evidence type="ECO:0000256" key="1">
    <source>
        <dbReference type="SAM" id="SignalP"/>
    </source>
</evidence>
<keyword evidence="3" id="KW-1185">Reference proteome</keyword>
<comment type="caution">
    <text evidence="2">The sequence shown here is derived from an EMBL/GenBank/DDBJ whole genome shotgun (WGS) entry which is preliminary data.</text>
</comment>
<evidence type="ECO:0000313" key="2">
    <source>
        <dbReference type="EMBL" id="GIZ49425.1"/>
    </source>
</evidence>
<dbReference type="AlphaFoldDB" id="A0A9P3FM39"/>
<dbReference type="RefSeq" id="XP_044663912.1">
    <property type="nucleotide sequence ID" value="XM_044807977.1"/>
</dbReference>
<keyword evidence="1" id="KW-0732">Signal</keyword>
<gene>
    <name evidence="2" type="ORF">CKM354_001245500</name>
</gene>
<feature type="signal peptide" evidence="1">
    <location>
        <begin position="1"/>
        <end position="19"/>
    </location>
</feature>
<dbReference type="Proteomes" id="UP000825890">
    <property type="component" value="Unassembled WGS sequence"/>
</dbReference>
<proteinExistence type="predicted"/>